<sequence length="155" mass="17125">MAEDGSAAAVGEPGEVATELGELATARPLHPRSFKLRFASQREQGRSYVSLVRPLGLPATVTGKFYVREQASSVDEEATRRALQRIQSMFGRGPTDKYAAPVTSSQEVGWHAAEYGAQWGAARSDRRLNHHIRDSAWLKARLCVLAADDKLKQRY</sequence>
<evidence type="ECO:0000256" key="1">
    <source>
        <dbReference type="ARBA" id="ARBA00004138"/>
    </source>
</evidence>
<name>A0A2H1V6Q5_SPOFR</name>
<dbReference type="InterPro" id="IPR029214">
    <property type="entry name" value="CFAP144"/>
</dbReference>
<evidence type="ECO:0000313" key="7">
    <source>
        <dbReference type="EMBL" id="SOQ36072.1"/>
    </source>
</evidence>
<comment type="similarity">
    <text evidence="6">Belongs to the CFAP144 family.</text>
</comment>
<dbReference type="GO" id="GO:0005856">
    <property type="term" value="C:cytoskeleton"/>
    <property type="evidence" value="ECO:0007669"/>
    <property type="project" value="UniProtKB-SubCell"/>
</dbReference>
<gene>
    <name evidence="7" type="ORF">SFRICE_015272</name>
</gene>
<protein>
    <submittedName>
        <fullName evidence="7">SFRICE_015272</fullName>
    </submittedName>
</protein>
<dbReference type="EMBL" id="ODYU01000773">
    <property type="protein sequence ID" value="SOQ36072.1"/>
    <property type="molecule type" value="Genomic_DNA"/>
</dbReference>
<keyword evidence="5" id="KW-0966">Cell projection</keyword>
<comment type="subcellular location">
    <subcellularLocation>
        <location evidence="1">Cell projection</location>
        <location evidence="1">Cilium</location>
    </subcellularLocation>
    <subcellularLocation>
        <location evidence="2">Cytoplasm</location>
        <location evidence="2">Cytoskeleton</location>
    </subcellularLocation>
</comment>
<evidence type="ECO:0000256" key="3">
    <source>
        <dbReference type="ARBA" id="ARBA00022490"/>
    </source>
</evidence>
<evidence type="ECO:0000256" key="5">
    <source>
        <dbReference type="ARBA" id="ARBA00023273"/>
    </source>
</evidence>
<dbReference type="AlphaFoldDB" id="A0A2H1V6Q5"/>
<evidence type="ECO:0000256" key="6">
    <source>
        <dbReference type="ARBA" id="ARBA00034777"/>
    </source>
</evidence>
<keyword evidence="3" id="KW-0963">Cytoplasm</keyword>
<reference evidence="7" key="1">
    <citation type="submission" date="2016-07" db="EMBL/GenBank/DDBJ databases">
        <authorList>
            <person name="Bretaudeau A."/>
        </authorList>
    </citation>
    <scope>NUCLEOTIDE SEQUENCE</scope>
    <source>
        <strain evidence="7">Rice</strain>
        <tissue evidence="7">Whole body</tissue>
    </source>
</reference>
<accession>A0A2H1V6Q5</accession>
<proteinExistence type="inferred from homology"/>
<dbReference type="Pfam" id="PF14886">
    <property type="entry name" value="FAM183"/>
    <property type="match status" value="1"/>
</dbReference>
<keyword evidence="4" id="KW-0206">Cytoskeleton</keyword>
<organism evidence="7">
    <name type="scientific">Spodoptera frugiperda</name>
    <name type="common">Fall armyworm</name>
    <dbReference type="NCBI Taxonomy" id="7108"/>
    <lineage>
        <taxon>Eukaryota</taxon>
        <taxon>Metazoa</taxon>
        <taxon>Ecdysozoa</taxon>
        <taxon>Arthropoda</taxon>
        <taxon>Hexapoda</taxon>
        <taxon>Insecta</taxon>
        <taxon>Pterygota</taxon>
        <taxon>Neoptera</taxon>
        <taxon>Endopterygota</taxon>
        <taxon>Lepidoptera</taxon>
        <taxon>Glossata</taxon>
        <taxon>Ditrysia</taxon>
        <taxon>Noctuoidea</taxon>
        <taxon>Noctuidae</taxon>
        <taxon>Amphipyrinae</taxon>
        <taxon>Spodoptera</taxon>
    </lineage>
</organism>
<evidence type="ECO:0000256" key="2">
    <source>
        <dbReference type="ARBA" id="ARBA00004245"/>
    </source>
</evidence>
<dbReference type="GO" id="GO:0005929">
    <property type="term" value="C:cilium"/>
    <property type="evidence" value="ECO:0007669"/>
    <property type="project" value="UniProtKB-SubCell"/>
</dbReference>
<evidence type="ECO:0000256" key="4">
    <source>
        <dbReference type="ARBA" id="ARBA00023212"/>
    </source>
</evidence>